<keyword evidence="1" id="KW-0812">Transmembrane</keyword>
<dbReference type="OrthoDB" id="1151040at2"/>
<gene>
    <name evidence="2" type="ORF">DFR66_11138</name>
    <name evidence="3" type="ORF">IQ02_02178</name>
</gene>
<feature type="transmembrane region" description="Helical" evidence="1">
    <location>
        <begin position="32"/>
        <end position="49"/>
    </location>
</feature>
<organism evidence="3 5">
    <name type="scientific">Flavobacterium glaciei</name>
    <dbReference type="NCBI Taxonomy" id="386300"/>
    <lineage>
        <taxon>Bacteria</taxon>
        <taxon>Pseudomonadati</taxon>
        <taxon>Bacteroidota</taxon>
        <taxon>Flavobacteriia</taxon>
        <taxon>Flavobacteriales</taxon>
        <taxon>Flavobacteriaceae</taxon>
        <taxon>Flavobacterium</taxon>
    </lineage>
</organism>
<evidence type="ECO:0008006" key="6">
    <source>
        <dbReference type="Google" id="ProtNLM"/>
    </source>
</evidence>
<dbReference type="EMBL" id="VLKX01000011">
    <property type="protein sequence ID" value="TWI45705.1"/>
    <property type="molecule type" value="Genomic_DNA"/>
</dbReference>
<evidence type="ECO:0000313" key="5">
    <source>
        <dbReference type="Proteomes" id="UP000321392"/>
    </source>
</evidence>
<dbReference type="Proteomes" id="UP000254518">
    <property type="component" value="Unassembled WGS sequence"/>
</dbReference>
<evidence type="ECO:0000313" key="3">
    <source>
        <dbReference type="EMBL" id="TWI45705.1"/>
    </source>
</evidence>
<evidence type="ECO:0000256" key="1">
    <source>
        <dbReference type="SAM" id="Phobius"/>
    </source>
</evidence>
<reference evidence="2 4" key="2">
    <citation type="submission" date="2018-07" db="EMBL/GenBank/DDBJ databases">
        <title>Genomic Encyclopedia of Type Strains, Phase IV (KMG-IV): sequencing the most valuable type-strain genomes for metagenomic binning, comparative biology and taxonomic classification.</title>
        <authorList>
            <person name="Goeker M."/>
        </authorList>
    </citation>
    <scope>NUCLEOTIDE SEQUENCE [LARGE SCALE GENOMIC DNA]</scope>
    <source>
        <strain evidence="2 4">DSM 19728</strain>
    </source>
</reference>
<reference evidence="3 5" key="1">
    <citation type="journal article" date="2015" name="Stand. Genomic Sci.">
        <title>Genomic Encyclopedia of Bacterial and Archaeal Type Strains, Phase III: the genomes of soil and plant-associated and newly described type strains.</title>
        <authorList>
            <person name="Whitman W.B."/>
            <person name="Woyke T."/>
            <person name="Klenk H.P."/>
            <person name="Zhou Y."/>
            <person name="Lilburn T.G."/>
            <person name="Beck B.J."/>
            <person name="De Vos P."/>
            <person name="Vandamme P."/>
            <person name="Eisen J.A."/>
            <person name="Garrity G."/>
            <person name="Hugenholtz P."/>
            <person name="Kyrpides N.C."/>
        </authorList>
    </citation>
    <scope>NUCLEOTIDE SEQUENCE [LARGE SCALE GENOMIC DNA]</scope>
    <source>
        <strain evidence="3 5">CGMCC 1.5380</strain>
    </source>
</reference>
<evidence type="ECO:0000313" key="4">
    <source>
        <dbReference type="Proteomes" id="UP000254518"/>
    </source>
</evidence>
<keyword evidence="1" id="KW-0472">Membrane</keyword>
<dbReference type="Proteomes" id="UP000321392">
    <property type="component" value="Unassembled WGS sequence"/>
</dbReference>
<feature type="transmembrane region" description="Helical" evidence="1">
    <location>
        <begin position="9"/>
        <end position="26"/>
    </location>
</feature>
<reference evidence="3" key="3">
    <citation type="submission" date="2019-07" db="EMBL/GenBank/DDBJ databases">
        <authorList>
            <person name="Whitman W."/>
            <person name="Huntemann M."/>
            <person name="Clum A."/>
            <person name="Pillay M."/>
            <person name="Palaniappan K."/>
            <person name="Varghese N."/>
            <person name="Mikhailova N."/>
            <person name="Stamatis D."/>
            <person name="Reddy T."/>
            <person name="Daum C."/>
            <person name="Shapiro N."/>
            <person name="Ivanova N."/>
            <person name="Kyrpides N."/>
            <person name="Woyke T."/>
        </authorList>
    </citation>
    <scope>NUCLEOTIDE SEQUENCE</scope>
    <source>
        <strain evidence="3">CGMCC 1.5380</strain>
    </source>
</reference>
<dbReference type="RefSeq" id="WP_114754780.1">
    <property type="nucleotide sequence ID" value="NZ_QQBA01000011.1"/>
</dbReference>
<sequence length="64" mass="7853">MNYLKYTQYVYLVFGAYFIYDGFTKLNEPQGTFWLSFMIAGLAIFMFFFRRKFARKFDDRNKKS</sequence>
<dbReference type="AlphaFoldDB" id="A0A562PMM3"/>
<dbReference type="EMBL" id="QQBA01000011">
    <property type="protein sequence ID" value="RDI52325.1"/>
    <property type="molecule type" value="Genomic_DNA"/>
</dbReference>
<protein>
    <recommendedName>
        <fullName evidence="6">LPXTG-motif cell wall-anchored protein</fullName>
    </recommendedName>
</protein>
<accession>A0A562PMM3</accession>
<name>A0A562PMM3_9FLAO</name>
<comment type="caution">
    <text evidence="3">The sequence shown here is derived from an EMBL/GenBank/DDBJ whole genome shotgun (WGS) entry which is preliminary data.</text>
</comment>
<evidence type="ECO:0000313" key="2">
    <source>
        <dbReference type="EMBL" id="RDI52325.1"/>
    </source>
</evidence>
<keyword evidence="4" id="KW-1185">Reference proteome</keyword>
<keyword evidence="1" id="KW-1133">Transmembrane helix</keyword>
<proteinExistence type="predicted"/>